<evidence type="ECO:0000259" key="8">
    <source>
        <dbReference type="Pfam" id="PF02687"/>
    </source>
</evidence>
<reference evidence="9" key="1">
    <citation type="journal article" date="2021" name="PeerJ">
        <title>Extensive microbial diversity within the chicken gut microbiome revealed by metagenomics and culture.</title>
        <authorList>
            <person name="Gilroy R."/>
            <person name="Ravi A."/>
            <person name="Getino M."/>
            <person name="Pursley I."/>
            <person name="Horton D.L."/>
            <person name="Alikhan N.F."/>
            <person name="Baker D."/>
            <person name="Gharbi K."/>
            <person name="Hall N."/>
            <person name="Watson M."/>
            <person name="Adriaenssens E.M."/>
            <person name="Foster-Nyarko E."/>
            <person name="Jarju S."/>
            <person name="Secka A."/>
            <person name="Antonio M."/>
            <person name="Oren A."/>
            <person name="Chaudhuri R.R."/>
            <person name="La Ragione R."/>
            <person name="Hildebrand F."/>
            <person name="Pallen M.J."/>
        </authorList>
    </citation>
    <scope>NUCLEOTIDE SEQUENCE</scope>
    <source>
        <strain evidence="9">ChiBcec2-3848</strain>
    </source>
</reference>
<dbReference type="Pfam" id="PF02687">
    <property type="entry name" value="FtsX"/>
    <property type="match status" value="2"/>
</dbReference>
<dbReference type="InterPro" id="IPR003838">
    <property type="entry name" value="ABC3_permease_C"/>
</dbReference>
<feature type="transmembrane region" description="Helical" evidence="7">
    <location>
        <begin position="746"/>
        <end position="767"/>
    </location>
</feature>
<evidence type="ECO:0000313" key="9">
    <source>
        <dbReference type="EMBL" id="HJC64120.1"/>
    </source>
</evidence>
<dbReference type="EMBL" id="DWVZ01000148">
    <property type="protein sequence ID" value="HJC64120.1"/>
    <property type="molecule type" value="Genomic_DNA"/>
</dbReference>
<sequence>MRKKALHKDIRQEIKRTFPRFLSLFLMSALGVSFFSGVRASMPDMLSTTDTYLKNANLFDLQIVSTMGLQEEDLQAVLDTEGVEAAELAYSADLFCDADGEQYVVHLMSEGDMALCMPKEGRLPEGEKEVFLDTALAKALGCAVGDQVTFYAEDGEELKDTLKQDTYEVVGIGDSPLYLSMTRGSASIGNGQVTGFAVTVPQAFSMEVYTQMNVQIADAETYECYSEEYKELAADVQKRLEDTTAETQSQWRYDQIKTEAEQELADARKELDDGKSEAEQELADARKELDDGWAELTDGEKQLADGKQQIADGESQISQSEQELADARSQLAEARQQAADGQAQVDAGWAELQAQEDQLNQAEEELNSKKAELEAGEADYAAGQQELQAQEEQLLASRAEFESKQAELEQAEQALEEGNAQIQAAREELQSYLDQAQEAQAALPELEAQLAALEASLGEEGSPEYEETSQRIQELQFQYQSAQKAVGSLSQLESQLAQLDQQEESLAPQVQKLEEGKAQIQEAELQITDGEARFQAAKEEAESQLAQAREQLDSGWKQISDAEAQIASGREQIAAACVQLEAAQAEVDSGNSQIASYEQQIADGESQLAEAKAELESAKAELPEQEQKLADARKELEDGEKEYEDGRKEAQEEIADGEQKLADAQQELDDLEFPEWYVQDREDSVEDYGEMEDNAEQIGAIGKVFPLIFFLVAALVSLTTMTRMVEEQRVHIGTMKALGYRKADVAMKYLWYAGSATLGGGICGILIGQKLFPYIIQISYGIMYDCLNQPEIPYRPMSAIQALLISFLCILAATVFSCLKELREVPAELMRPEAPKKGKRVLLEYLPFIWKHLNFTTKSTFRNLFRYKKRFFMTIFGISATMALLVTGFGLRDSIIDLAEIQYDNIQLYDAMVTMNGTEEEKESFSQWMEKESEVQASTMVHMLMMDVSTDSGSGEVYVCVPENQEDFQEMTVLKNRVSEKAYTLSDDGVLLTEWMSETLDVDEGDTLLLEGDGKDAAEVKVSGVVENYIMNYLYMTPALYEKVFHEKPEYEVMYVELTEQGVQQEEEIGAQILEQPGVYNVSYTSDTKREINDMLQALVLVIIVLIITAALLAYVVLYNLNNVNITERRRELATLKVLGFYDMEVAQYVYHENILLTAIGIAAGVFMGIVLHQYIIHTIRVDTVMFGQHVSAVSFLISAVLTAFFSAFVNFVMYFKLKEIDMVESLKSVE</sequence>
<dbReference type="PANTHER" id="PTHR30287:SF1">
    <property type="entry name" value="INNER MEMBRANE PROTEIN"/>
    <property type="match status" value="1"/>
</dbReference>
<feature type="region of interest" description="Disordered" evidence="6">
    <location>
        <begin position="616"/>
        <end position="657"/>
    </location>
</feature>
<feature type="transmembrane region" description="Helical" evidence="7">
    <location>
        <begin position="1154"/>
        <end position="1176"/>
    </location>
</feature>
<evidence type="ECO:0000256" key="7">
    <source>
        <dbReference type="SAM" id="Phobius"/>
    </source>
</evidence>
<feature type="transmembrane region" description="Helical" evidence="7">
    <location>
        <begin position="871"/>
        <end position="891"/>
    </location>
</feature>
<keyword evidence="2" id="KW-1003">Cell membrane</keyword>
<feature type="compositionally biased region" description="Basic and acidic residues" evidence="6">
    <location>
        <begin position="616"/>
        <end position="636"/>
    </location>
</feature>
<keyword evidence="5 7" id="KW-0472">Membrane</keyword>
<feature type="compositionally biased region" description="Basic and acidic residues" evidence="6">
    <location>
        <begin position="644"/>
        <end position="657"/>
    </location>
</feature>
<feature type="transmembrane region" description="Helical" evidence="7">
    <location>
        <begin position="704"/>
        <end position="725"/>
    </location>
</feature>
<comment type="subcellular location">
    <subcellularLocation>
        <location evidence="1">Cell membrane</location>
        <topology evidence="1">Multi-pass membrane protein</topology>
    </subcellularLocation>
</comment>
<evidence type="ECO:0000256" key="6">
    <source>
        <dbReference type="SAM" id="MobiDB-lite"/>
    </source>
</evidence>
<keyword evidence="3 7" id="KW-0812">Transmembrane</keyword>
<dbReference type="Proteomes" id="UP000823886">
    <property type="component" value="Unassembled WGS sequence"/>
</dbReference>
<feature type="transmembrane region" description="Helical" evidence="7">
    <location>
        <begin position="1098"/>
        <end position="1121"/>
    </location>
</feature>
<dbReference type="InterPro" id="IPR038766">
    <property type="entry name" value="Membrane_comp_ABC_pdt"/>
</dbReference>
<dbReference type="GO" id="GO:0005886">
    <property type="term" value="C:plasma membrane"/>
    <property type="evidence" value="ECO:0007669"/>
    <property type="project" value="UniProtKB-SubCell"/>
</dbReference>
<protein>
    <submittedName>
        <fullName evidence="9">FtsX-like permease family protein</fullName>
    </submittedName>
</protein>
<keyword evidence="4 7" id="KW-1133">Transmembrane helix</keyword>
<proteinExistence type="predicted"/>
<feature type="domain" description="ABC3 transporter permease C-terminal" evidence="8">
    <location>
        <begin position="1105"/>
        <end position="1216"/>
    </location>
</feature>
<dbReference type="AlphaFoldDB" id="A0A9D2TB99"/>
<feature type="region of interest" description="Disordered" evidence="6">
    <location>
        <begin position="377"/>
        <end position="400"/>
    </location>
</feature>
<dbReference type="Gene3D" id="1.10.287.1490">
    <property type="match status" value="2"/>
</dbReference>
<evidence type="ECO:0000256" key="3">
    <source>
        <dbReference type="ARBA" id="ARBA00022692"/>
    </source>
</evidence>
<accession>A0A9D2TB99</accession>
<organism evidence="9 10">
    <name type="scientific">Candidatus Blautia merdavium</name>
    <dbReference type="NCBI Taxonomy" id="2838494"/>
    <lineage>
        <taxon>Bacteria</taxon>
        <taxon>Bacillati</taxon>
        <taxon>Bacillota</taxon>
        <taxon>Clostridia</taxon>
        <taxon>Lachnospirales</taxon>
        <taxon>Lachnospiraceae</taxon>
        <taxon>Blautia</taxon>
    </lineage>
</organism>
<gene>
    <name evidence="9" type="ORF">H9753_10965</name>
</gene>
<comment type="caution">
    <text evidence="9">The sequence shown here is derived from an EMBL/GenBank/DDBJ whole genome shotgun (WGS) entry which is preliminary data.</text>
</comment>
<dbReference type="PANTHER" id="PTHR30287">
    <property type="entry name" value="MEMBRANE COMPONENT OF PREDICTED ABC SUPERFAMILY METABOLITE UPTAKE TRANSPORTER"/>
    <property type="match status" value="1"/>
</dbReference>
<feature type="domain" description="ABC3 transporter permease C-terminal" evidence="8">
    <location>
        <begin position="704"/>
        <end position="820"/>
    </location>
</feature>
<evidence type="ECO:0000256" key="5">
    <source>
        <dbReference type="ARBA" id="ARBA00023136"/>
    </source>
</evidence>
<name>A0A9D2TB99_9FIRM</name>
<evidence type="ECO:0000256" key="1">
    <source>
        <dbReference type="ARBA" id="ARBA00004651"/>
    </source>
</evidence>
<feature type="compositionally biased region" description="Low complexity" evidence="6">
    <location>
        <begin position="381"/>
        <end position="396"/>
    </location>
</feature>
<reference evidence="9" key="2">
    <citation type="submission" date="2021-04" db="EMBL/GenBank/DDBJ databases">
        <authorList>
            <person name="Gilroy R."/>
        </authorList>
    </citation>
    <scope>NUCLEOTIDE SEQUENCE</scope>
    <source>
        <strain evidence="9">ChiBcec2-3848</strain>
    </source>
</reference>
<evidence type="ECO:0000256" key="4">
    <source>
        <dbReference type="ARBA" id="ARBA00022989"/>
    </source>
</evidence>
<dbReference type="SUPFAM" id="SSF57997">
    <property type="entry name" value="Tropomyosin"/>
    <property type="match status" value="1"/>
</dbReference>
<feature type="transmembrane region" description="Helical" evidence="7">
    <location>
        <begin position="799"/>
        <end position="819"/>
    </location>
</feature>
<evidence type="ECO:0000256" key="2">
    <source>
        <dbReference type="ARBA" id="ARBA00022475"/>
    </source>
</evidence>
<evidence type="ECO:0000313" key="10">
    <source>
        <dbReference type="Proteomes" id="UP000823886"/>
    </source>
</evidence>
<feature type="transmembrane region" description="Helical" evidence="7">
    <location>
        <begin position="1196"/>
        <end position="1216"/>
    </location>
</feature>